<protein>
    <recommendedName>
        <fullName evidence="5">Gem-associated protein 2</fullName>
    </recommendedName>
</protein>
<feature type="region of interest" description="Disordered" evidence="2">
    <location>
        <begin position="1"/>
        <end position="25"/>
    </location>
</feature>
<feature type="compositionally biased region" description="Polar residues" evidence="2">
    <location>
        <begin position="344"/>
        <end position="354"/>
    </location>
</feature>
<dbReference type="Gene3D" id="1.20.58.1070">
    <property type="match status" value="1"/>
</dbReference>
<comment type="similarity">
    <text evidence="1">Belongs to the gemin-2 family.</text>
</comment>
<feature type="region of interest" description="Disordered" evidence="2">
    <location>
        <begin position="186"/>
        <end position="213"/>
    </location>
</feature>
<dbReference type="Proteomes" id="UP000736335">
    <property type="component" value="Unassembled WGS sequence"/>
</dbReference>
<comment type="caution">
    <text evidence="3">The sequence shown here is derived from an EMBL/GenBank/DDBJ whole genome shotgun (WGS) entry which is preliminary data.</text>
</comment>
<dbReference type="InterPro" id="IPR035426">
    <property type="entry name" value="Gemin2/Brr1"/>
</dbReference>
<dbReference type="GO" id="GO:0005634">
    <property type="term" value="C:nucleus"/>
    <property type="evidence" value="ECO:0007669"/>
    <property type="project" value="TreeGrafter"/>
</dbReference>
<feature type="region of interest" description="Disordered" evidence="2">
    <location>
        <begin position="62"/>
        <end position="93"/>
    </location>
</feature>
<dbReference type="Pfam" id="PF04938">
    <property type="entry name" value="SIP1"/>
    <property type="match status" value="1"/>
</dbReference>
<accession>A0A9P6LB87</accession>
<evidence type="ECO:0000313" key="4">
    <source>
        <dbReference type="Proteomes" id="UP000736335"/>
    </source>
</evidence>
<evidence type="ECO:0000256" key="1">
    <source>
        <dbReference type="ARBA" id="ARBA00025758"/>
    </source>
</evidence>
<gene>
    <name evidence="3" type="ORF">BJ322DRAFT_1118091</name>
</gene>
<proteinExistence type="inferred from homology"/>
<dbReference type="GO" id="GO:0000387">
    <property type="term" value="P:spliceosomal snRNP assembly"/>
    <property type="evidence" value="ECO:0007669"/>
    <property type="project" value="InterPro"/>
</dbReference>
<dbReference type="EMBL" id="WIUZ02000002">
    <property type="protein sequence ID" value="KAF9790477.1"/>
    <property type="molecule type" value="Genomic_DNA"/>
</dbReference>
<evidence type="ECO:0008006" key="5">
    <source>
        <dbReference type="Google" id="ProtNLM"/>
    </source>
</evidence>
<dbReference type="GO" id="GO:0032797">
    <property type="term" value="C:SMN complex"/>
    <property type="evidence" value="ECO:0007669"/>
    <property type="project" value="TreeGrafter"/>
</dbReference>
<dbReference type="PANTHER" id="PTHR12794:SF0">
    <property type="entry name" value="GEM-ASSOCIATED PROTEIN 2"/>
    <property type="match status" value="1"/>
</dbReference>
<organism evidence="3 4">
    <name type="scientific">Thelephora terrestris</name>
    <dbReference type="NCBI Taxonomy" id="56493"/>
    <lineage>
        <taxon>Eukaryota</taxon>
        <taxon>Fungi</taxon>
        <taxon>Dikarya</taxon>
        <taxon>Basidiomycota</taxon>
        <taxon>Agaricomycotina</taxon>
        <taxon>Agaricomycetes</taxon>
        <taxon>Thelephorales</taxon>
        <taxon>Thelephoraceae</taxon>
        <taxon>Thelephora</taxon>
    </lineage>
</organism>
<dbReference type="OrthoDB" id="428895at2759"/>
<reference evidence="3" key="1">
    <citation type="journal article" date="2020" name="Nat. Commun.">
        <title>Large-scale genome sequencing of mycorrhizal fungi provides insights into the early evolution of symbiotic traits.</title>
        <authorList>
            <person name="Miyauchi S."/>
            <person name="Kiss E."/>
            <person name="Kuo A."/>
            <person name="Drula E."/>
            <person name="Kohler A."/>
            <person name="Sanchez-Garcia M."/>
            <person name="Morin E."/>
            <person name="Andreopoulos B."/>
            <person name="Barry K.W."/>
            <person name="Bonito G."/>
            <person name="Buee M."/>
            <person name="Carver A."/>
            <person name="Chen C."/>
            <person name="Cichocki N."/>
            <person name="Clum A."/>
            <person name="Culley D."/>
            <person name="Crous P.W."/>
            <person name="Fauchery L."/>
            <person name="Girlanda M."/>
            <person name="Hayes R.D."/>
            <person name="Keri Z."/>
            <person name="LaButti K."/>
            <person name="Lipzen A."/>
            <person name="Lombard V."/>
            <person name="Magnuson J."/>
            <person name="Maillard F."/>
            <person name="Murat C."/>
            <person name="Nolan M."/>
            <person name="Ohm R.A."/>
            <person name="Pangilinan J."/>
            <person name="Pereira M.F."/>
            <person name="Perotto S."/>
            <person name="Peter M."/>
            <person name="Pfister S."/>
            <person name="Riley R."/>
            <person name="Sitrit Y."/>
            <person name="Stielow J.B."/>
            <person name="Szollosi G."/>
            <person name="Zifcakova L."/>
            <person name="Stursova M."/>
            <person name="Spatafora J.W."/>
            <person name="Tedersoo L."/>
            <person name="Vaario L.M."/>
            <person name="Yamada A."/>
            <person name="Yan M."/>
            <person name="Wang P."/>
            <person name="Xu J."/>
            <person name="Bruns T."/>
            <person name="Baldrian P."/>
            <person name="Vilgalys R."/>
            <person name="Dunand C."/>
            <person name="Henrissat B."/>
            <person name="Grigoriev I.V."/>
            <person name="Hibbett D."/>
            <person name="Nagy L.G."/>
            <person name="Martin F.M."/>
        </authorList>
    </citation>
    <scope>NUCLEOTIDE SEQUENCE</scope>
    <source>
        <strain evidence="3">UH-Tt-Lm1</strain>
    </source>
</reference>
<dbReference type="PANTHER" id="PTHR12794">
    <property type="entry name" value="GEMIN2"/>
    <property type="match status" value="1"/>
</dbReference>
<name>A0A9P6LB87_9AGAM</name>
<keyword evidence="4" id="KW-1185">Reference proteome</keyword>
<sequence>MSAIGKRKRDECDSSDDESNNVMGKQVLPVADLPFDFAGVPEDGAQYLFTVRRDASLLPRTTRVDNPYATPEPSVDAASSQSSHCYPRRPAMPSKEWRSIAENRFKNLKMNMDQPTIDVQAPLPPNTIPELRNRAGWWAFIAGAPELEWNPPKKPKANKKFGKGMRGFADEEDWQGEFEGAVVEASLPTPHGTPSPSDQPPEDGSRTPRDPTPTLLRLIDEKTAFHLLKYFIHWIESDLAQPKLTETHAKWMFALLTRISDFVSSDDMNLLRNFVRACISLLGALVQKRVSSGGPEEYEKFCFVEQTTVISEQSCWMIISIAIGVWAQRDLWGEVESTLGGISCQPSQDPSLSSEPPLDYA</sequence>
<feature type="region of interest" description="Disordered" evidence="2">
    <location>
        <begin position="342"/>
        <end position="361"/>
    </location>
</feature>
<evidence type="ECO:0000256" key="2">
    <source>
        <dbReference type="SAM" id="MobiDB-lite"/>
    </source>
</evidence>
<reference evidence="3" key="2">
    <citation type="submission" date="2020-11" db="EMBL/GenBank/DDBJ databases">
        <authorList>
            <consortium name="DOE Joint Genome Institute"/>
            <person name="Kuo A."/>
            <person name="Miyauchi S."/>
            <person name="Kiss E."/>
            <person name="Drula E."/>
            <person name="Kohler A."/>
            <person name="Sanchez-Garcia M."/>
            <person name="Andreopoulos B."/>
            <person name="Barry K.W."/>
            <person name="Bonito G."/>
            <person name="Buee M."/>
            <person name="Carver A."/>
            <person name="Chen C."/>
            <person name="Cichocki N."/>
            <person name="Clum A."/>
            <person name="Culley D."/>
            <person name="Crous P.W."/>
            <person name="Fauchery L."/>
            <person name="Girlanda M."/>
            <person name="Hayes R."/>
            <person name="Keri Z."/>
            <person name="Labutti K."/>
            <person name="Lipzen A."/>
            <person name="Lombard V."/>
            <person name="Magnuson J."/>
            <person name="Maillard F."/>
            <person name="Morin E."/>
            <person name="Murat C."/>
            <person name="Nolan M."/>
            <person name="Ohm R."/>
            <person name="Pangilinan J."/>
            <person name="Pereira M."/>
            <person name="Perotto S."/>
            <person name="Peter M."/>
            <person name="Riley R."/>
            <person name="Sitrit Y."/>
            <person name="Stielow B."/>
            <person name="Szollosi G."/>
            <person name="Zifcakova L."/>
            <person name="Stursova M."/>
            <person name="Spatafora J.W."/>
            <person name="Tedersoo L."/>
            <person name="Vaario L.-M."/>
            <person name="Yamada A."/>
            <person name="Yan M."/>
            <person name="Wang P."/>
            <person name="Xu J."/>
            <person name="Bruns T."/>
            <person name="Baldrian P."/>
            <person name="Vilgalys R."/>
            <person name="Henrissat B."/>
            <person name="Grigoriev I.V."/>
            <person name="Hibbett D."/>
            <person name="Nagy L.G."/>
            <person name="Martin F.M."/>
        </authorList>
    </citation>
    <scope>NUCLEOTIDE SEQUENCE</scope>
    <source>
        <strain evidence="3">UH-Tt-Lm1</strain>
    </source>
</reference>
<evidence type="ECO:0000313" key="3">
    <source>
        <dbReference type="EMBL" id="KAF9790477.1"/>
    </source>
</evidence>
<dbReference type="AlphaFoldDB" id="A0A9P6LB87"/>